<evidence type="ECO:0000256" key="1">
    <source>
        <dbReference type="ARBA" id="ARBA00004141"/>
    </source>
</evidence>
<dbReference type="GO" id="GO:0016717">
    <property type="term" value="F:oxidoreductase activity, acting on paired donors, with oxidation of a pair of donors resulting in the reduction of molecular oxygen to two molecules of water"/>
    <property type="evidence" value="ECO:0007669"/>
    <property type="project" value="InterPro"/>
</dbReference>
<evidence type="ECO:0000256" key="8">
    <source>
        <dbReference type="ARBA" id="ARBA00023136"/>
    </source>
</evidence>
<comment type="subcellular location">
    <subcellularLocation>
        <location evidence="1">Membrane</location>
        <topology evidence="1">Multi-pass membrane protein</topology>
    </subcellularLocation>
</comment>
<keyword evidence="6" id="KW-0560">Oxidoreductase</keyword>
<reference evidence="11" key="1">
    <citation type="submission" date="2018-05" db="EMBL/GenBank/DDBJ databases">
        <authorList>
            <person name="Lanie J.A."/>
            <person name="Ng W.-L."/>
            <person name="Kazmierczak K.M."/>
            <person name="Andrzejewski T.M."/>
            <person name="Davidsen T.M."/>
            <person name="Wayne K.J."/>
            <person name="Tettelin H."/>
            <person name="Glass J.I."/>
            <person name="Rusch D."/>
            <person name="Podicherti R."/>
            <person name="Tsui H.-C.T."/>
            <person name="Winkler M.E."/>
        </authorList>
    </citation>
    <scope>NUCLEOTIDE SEQUENCE</scope>
</reference>
<gene>
    <name evidence="11" type="ORF">METZ01_LOCUS415167</name>
</gene>
<proteinExistence type="predicted"/>
<protein>
    <recommendedName>
        <fullName evidence="12">Fatty acid desaturase domain-containing protein</fullName>
    </recommendedName>
</protein>
<evidence type="ECO:0000256" key="9">
    <source>
        <dbReference type="ARBA" id="ARBA00023160"/>
    </source>
</evidence>
<evidence type="ECO:0000256" key="6">
    <source>
        <dbReference type="ARBA" id="ARBA00023002"/>
    </source>
</evidence>
<feature type="non-terminal residue" evidence="11">
    <location>
        <position position="96"/>
    </location>
</feature>
<keyword evidence="4" id="KW-0276">Fatty acid metabolism</keyword>
<evidence type="ECO:0000256" key="3">
    <source>
        <dbReference type="ARBA" id="ARBA00022692"/>
    </source>
</evidence>
<evidence type="ECO:0000256" key="5">
    <source>
        <dbReference type="ARBA" id="ARBA00022989"/>
    </source>
</evidence>
<dbReference type="InterPro" id="IPR015876">
    <property type="entry name" value="Acyl-CoA_DS"/>
</dbReference>
<dbReference type="AlphaFoldDB" id="A0A382WUF1"/>
<name>A0A382WUF1_9ZZZZ</name>
<feature type="transmembrane region" description="Helical" evidence="10">
    <location>
        <begin position="33"/>
        <end position="54"/>
    </location>
</feature>
<evidence type="ECO:0000256" key="4">
    <source>
        <dbReference type="ARBA" id="ARBA00022832"/>
    </source>
</evidence>
<evidence type="ECO:0000313" key="11">
    <source>
        <dbReference type="EMBL" id="SVD62313.1"/>
    </source>
</evidence>
<keyword evidence="7" id="KW-0443">Lipid metabolism</keyword>
<dbReference type="EMBL" id="UINC01162520">
    <property type="protein sequence ID" value="SVD62313.1"/>
    <property type="molecule type" value="Genomic_DNA"/>
</dbReference>
<dbReference type="PANTHER" id="PTHR11351:SF31">
    <property type="entry name" value="DESATURASE 1, ISOFORM A-RELATED"/>
    <property type="match status" value="1"/>
</dbReference>
<dbReference type="GO" id="GO:0006633">
    <property type="term" value="P:fatty acid biosynthetic process"/>
    <property type="evidence" value="ECO:0007669"/>
    <property type="project" value="UniProtKB-KW"/>
</dbReference>
<evidence type="ECO:0000256" key="10">
    <source>
        <dbReference type="SAM" id="Phobius"/>
    </source>
</evidence>
<sequence length="96" mass="11426">MKFELKSVIRWFDSGYHPTEYDNAEDQVDLARCISMIILHIGCFGVIWVGWSWFAVSLAVVLYFTRMFAITGFLHRYFSHRTFKANRFMQFIFAIL</sequence>
<keyword evidence="2" id="KW-0444">Lipid biosynthesis</keyword>
<accession>A0A382WUF1</accession>
<evidence type="ECO:0000256" key="7">
    <source>
        <dbReference type="ARBA" id="ARBA00023098"/>
    </source>
</evidence>
<keyword evidence="9" id="KW-0275">Fatty acid biosynthesis</keyword>
<feature type="transmembrane region" description="Helical" evidence="10">
    <location>
        <begin position="60"/>
        <end position="78"/>
    </location>
</feature>
<organism evidence="11">
    <name type="scientific">marine metagenome</name>
    <dbReference type="NCBI Taxonomy" id="408172"/>
    <lineage>
        <taxon>unclassified sequences</taxon>
        <taxon>metagenomes</taxon>
        <taxon>ecological metagenomes</taxon>
    </lineage>
</organism>
<evidence type="ECO:0008006" key="12">
    <source>
        <dbReference type="Google" id="ProtNLM"/>
    </source>
</evidence>
<keyword evidence="8 10" id="KW-0472">Membrane</keyword>
<dbReference type="GO" id="GO:0016020">
    <property type="term" value="C:membrane"/>
    <property type="evidence" value="ECO:0007669"/>
    <property type="project" value="UniProtKB-SubCell"/>
</dbReference>
<keyword evidence="3 10" id="KW-0812">Transmembrane</keyword>
<keyword evidence="5 10" id="KW-1133">Transmembrane helix</keyword>
<evidence type="ECO:0000256" key="2">
    <source>
        <dbReference type="ARBA" id="ARBA00022516"/>
    </source>
</evidence>
<dbReference type="PANTHER" id="PTHR11351">
    <property type="entry name" value="ACYL-COA DESATURASE"/>
    <property type="match status" value="1"/>
</dbReference>